<evidence type="ECO:0000313" key="2">
    <source>
        <dbReference type="EMBL" id="TRO66980.1"/>
    </source>
</evidence>
<dbReference type="GO" id="GO:0005886">
    <property type="term" value="C:plasma membrane"/>
    <property type="evidence" value="ECO:0007669"/>
    <property type="project" value="TreeGrafter"/>
</dbReference>
<comment type="caution">
    <text evidence="2">The sequence shown here is derived from an EMBL/GenBank/DDBJ whole genome shotgun (WGS) entry which is preliminary data.</text>
</comment>
<keyword evidence="1" id="KW-0472">Membrane</keyword>
<organism evidence="2 3">
    <name type="scientific">Christiangramia sabulilitoris</name>
    <dbReference type="NCBI Taxonomy" id="2583991"/>
    <lineage>
        <taxon>Bacteria</taxon>
        <taxon>Pseudomonadati</taxon>
        <taxon>Bacteroidota</taxon>
        <taxon>Flavobacteriia</taxon>
        <taxon>Flavobacteriales</taxon>
        <taxon>Flavobacteriaceae</taxon>
        <taxon>Christiangramia</taxon>
    </lineage>
</organism>
<keyword evidence="1" id="KW-0812">Transmembrane</keyword>
<protein>
    <submittedName>
        <fullName evidence="2">Uncharacterized protein</fullName>
    </submittedName>
</protein>
<name>A0A550I7N2_9FLAO</name>
<dbReference type="RefSeq" id="WP_143409759.1">
    <property type="nucleotide sequence ID" value="NZ_VHSF01000001.1"/>
</dbReference>
<accession>A0A550I7N2</accession>
<gene>
    <name evidence="2" type="ORF">FGM01_03565</name>
</gene>
<reference evidence="2 3" key="1">
    <citation type="submission" date="2019-06" db="EMBL/GenBank/DDBJ databases">
        <title>Gramella sabulilitoris sp. nov., isolated from a marine sand.</title>
        <authorList>
            <person name="Yoon J.-H."/>
        </authorList>
    </citation>
    <scope>NUCLEOTIDE SEQUENCE [LARGE SCALE GENOMIC DNA]</scope>
    <source>
        <strain evidence="2 3">HSMS-1</strain>
    </source>
</reference>
<dbReference type="PANTHER" id="PTHR30441">
    <property type="entry name" value="DUF748 DOMAIN-CONTAINING PROTEIN"/>
    <property type="match status" value="1"/>
</dbReference>
<dbReference type="InterPro" id="IPR052894">
    <property type="entry name" value="AsmA-related"/>
</dbReference>
<sequence length="1317" mass="149718">MEIPDSKKKRSKFKWLKRAAAILGVLLLVPTLLFTIGWFNRDLLIDELQDWYRENNNGSLEIGKVDATFVKGFPNVGFTIQNIYQTSFDTILDKRTAIFIKNTQVTISATDLLTGNIRFRNIEIDQASIKTEVESDKSLLNYILLKKKRQSNATSGLVLPPWIHPERTNFRLKDVKFVSRDTMLNKYFNLEIHLANGKIRTQNEQVTGNLNFKVTVNDLGFNTKKGSYINGALVSGNPEFRLNQQSNILNVPEFPLKIDQQTFSTSAAFDFNKINSYSFNLSNPETDFQELKALLPQSLSVKLAPYSVLNPIETNLELSGEFKYGDTPVVQGEFSTEKNRISINDSLEVNDVFFNGYLTNLIYTDEDGNYKQPGKKDIKIFFEELSGKLQDLNIDATSSYYQTTAEALNFIEGRLRMSGSNETLARIMQTSNFDFIGGDFSLDTHISGDISEPEQVFDYATGDFSIENTRVVLQKNNLQLPVEILDINLDHQNSTLEKLKINLPNGEHLIFSGKVKNISSLLMDQPEDPAIVEVSLNSEELNINQLINTAMEFIPETEKQQNRTTTLHETVATIYHKFQPSFSLSLKSVVYDSIRLRDLTADIQLTNSETIKLNKLGFNYNNAFTELQGSLKIPGTKEKYREPLFIDVEANTSGPLQVFQDLFKIKLLEINSGEFDFKGKVTGNIQKFEQLLNNAHGDLKLKNARLYYPLADLNIELDSMKVGVHNAEIVLDRFQIEIDDNHPIAIQGSITEFPGFLLDNLKSKGRVKLGVESTFIDLDQWMETMHSLEKDSASKPIKNRELAVIFADIHQFDPEFILKVDSLKYQDLLSEDISARVYFENDSILKLDDLSIRYKNSKAVIKGMLSAHHLLESAADQNPFNFRFSAEASGKSKDLNELLKTVNFNLTSGDFEFTGSYEGEARDLKVLNSEVRGDLRLDTTMVDITAIDIQVPVDRLHLEIENNLATLDLLEVNLPGKSSISITGEIDNFSNFVNNTQESNSHQSRFTIRSPHLDSKDVEEFIGIRSREKDSTGKKKFEIKSLKKILRNLNNSYFPSASIAIDSLVHKKLAVSNFTSEIGFNDSGAIRIEDTKLKYHDGSIALLLQAGVASPVGLPMKIDMEIEDIDLGELVKDLDYFNYKELKETEKIEGNLNLDLDLTGVFDREGNLKMNTLNGFVTVELLEMAIYDFKPIIENVKLFSEERFEKLQFRPVTQTFKVVDGIIEIPRTQVQSTALQLFIEGQMKIGEYINIWISLPWNNIFKSRDGDELPQKVSFENSGAKFYLQLVQDKNHTKEKKRKLKTKFRLGNRKLEKSRKD</sequence>
<dbReference type="GO" id="GO:0090313">
    <property type="term" value="P:regulation of protein targeting to membrane"/>
    <property type="evidence" value="ECO:0007669"/>
    <property type="project" value="TreeGrafter"/>
</dbReference>
<keyword evidence="1" id="KW-1133">Transmembrane helix</keyword>
<evidence type="ECO:0000313" key="3">
    <source>
        <dbReference type="Proteomes" id="UP000315131"/>
    </source>
</evidence>
<dbReference type="OrthoDB" id="1489065at2"/>
<dbReference type="EMBL" id="VHSF01000001">
    <property type="protein sequence ID" value="TRO66980.1"/>
    <property type="molecule type" value="Genomic_DNA"/>
</dbReference>
<evidence type="ECO:0000256" key="1">
    <source>
        <dbReference type="SAM" id="Phobius"/>
    </source>
</evidence>
<feature type="transmembrane region" description="Helical" evidence="1">
    <location>
        <begin position="20"/>
        <end position="39"/>
    </location>
</feature>
<keyword evidence="3" id="KW-1185">Reference proteome</keyword>
<dbReference type="Proteomes" id="UP000315131">
    <property type="component" value="Unassembled WGS sequence"/>
</dbReference>
<proteinExistence type="predicted"/>
<dbReference type="PANTHER" id="PTHR30441:SF8">
    <property type="entry name" value="DUF748 DOMAIN-CONTAINING PROTEIN"/>
    <property type="match status" value="1"/>
</dbReference>